<sequence length="131" mass="13782">MRIAVTYENGQVFQHFGHTEHFKVYDVENGRVTVATTINTNGSGHGALADILKKLNVTTLICGGIGDGAKRALAEAGIDLYPGVTGSSDDAAEAFLAGRLNFDPLTTCTHHGEHHEGTCGNSCGEHHHGGN</sequence>
<dbReference type="SUPFAM" id="SSF53146">
    <property type="entry name" value="Nitrogenase accessory factor-like"/>
    <property type="match status" value="1"/>
</dbReference>
<feature type="domain" description="Dinitrogenase iron-molybdenum cofactor biosynthesis" evidence="1">
    <location>
        <begin position="9"/>
        <end position="96"/>
    </location>
</feature>
<proteinExistence type="predicted"/>
<name>A0A644WRJ6_9ZZZZ</name>
<dbReference type="EMBL" id="VSSQ01001215">
    <property type="protein sequence ID" value="MPM06287.1"/>
    <property type="molecule type" value="Genomic_DNA"/>
</dbReference>
<dbReference type="InterPro" id="IPR003731">
    <property type="entry name" value="Di-Nase_FeMo-co_biosynth"/>
</dbReference>
<dbReference type="InterPro" id="IPR036105">
    <property type="entry name" value="DiNase_FeMo-co_biosyn_sf"/>
</dbReference>
<comment type="caution">
    <text evidence="2">The sequence shown here is derived from an EMBL/GenBank/DDBJ whole genome shotgun (WGS) entry which is preliminary data.</text>
</comment>
<dbReference type="InterPro" id="IPR033913">
    <property type="entry name" value="MTH1175_dom"/>
</dbReference>
<protein>
    <recommendedName>
        <fullName evidence="1">Dinitrogenase iron-molybdenum cofactor biosynthesis domain-containing protein</fullName>
    </recommendedName>
</protein>
<organism evidence="2">
    <name type="scientific">bioreactor metagenome</name>
    <dbReference type="NCBI Taxonomy" id="1076179"/>
    <lineage>
        <taxon>unclassified sequences</taxon>
        <taxon>metagenomes</taxon>
        <taxon>ecological metagenomes</taxon>
    </lineage>
</organism>
<accession>A0A644WRJ6</accession>
<dbReference type="PANTHER" id="PTHR42983">
    <property type="entry name" value="DINITROGENASE IRON-MOLYBDENUM COFACTOR PROTEIN-RELATED"/>
    <property type="match status" value="1"/>
</dbReference>
<dbReference type="Gene3D" id="3.30.420.130">
    <property type="entry name" value="Dinitrogenase iron-molybdenum cofactor biosynthesis domain"/>
    <property type="match status" value="1"/>
</dbReference>
<dbReference type="Pfam" id="PF02579">
    <property type="entry name" value="Nitro_FeMo-Co"/>
    <property type="match status" value="1"/>
</dbReference>
<gene>
    <name evidence="2" type="ORF">SDC9_52586</name>
</gene>
<dbReference type="CDD" id="cd00851">
    <property type="entry name" value="MTH1175"/>
    <property type="match status" value="1"/>
</dbReference>
<dbReference type="PANTHER" id="PTHR42983:SF1">
    <property type="entry name" value="IRON-MOLYBDENUM PROTEIN"/>
    <property type="match status" value="1"/>
</dbReference>
<evidence type="ECO:0000313" key="2">
    <source>
        <dbReference type="EMBL" id="MPM06287.1"/>
    </source>
</evidence>
<reference evidence="2" key="1">
    <citation type="submission" date="2019-08" db="EMBL/GenBank/DDBJ databases">
        <authorList>
            <person name="Kucharzyk K."/>
            <person name="Murdoch R.W."/>
            <person name="Higgins S."/>
            <person name="Loffler F."/>
        </authorList>
    </citation>
    <scope>NUCLEOTIDE SEQUENCE</scope>
</reference>
<evidence type="ECO:0000259" key="1">
    <source>
        <dbReference type="Pfam" id="PF02579"/>
    </source>
</evidence>
<dbReference type="AlphaFoldDB" id="A0A644WRJ6"/>